<dbReference type="InterPro" id="IPR051159">
    <property type="entry name" value="Hexapeptide_acetyltransf"/>
</dbReference>
<dbReference type="InterPro" id="IPR001451">
    <property type="entry name" value="Hexapep"/>
</dbReference>
<keyword evidence="4" id="KW-1185">Reference proteome</keyword>
<dbReference type="Gene3D" id="2.160.10.10">
    <property type="entry name" value="Hexapeptide repeat proteins"/>
    <property type="match status" value="1"/>
</dbReference>
<dbReference type="EMBL" id="JABBPK010000001">
    <property type="protein sequence ID" value="NMO79575.1"/>
    <property type="molecule type" value="Genomic_DNA"/>
</dbReference>
<dbReference type="GO" id="GO:0016746">
    <property type="term" value="F:acyltransferase activity"/>
    <property type="evidence" value="ECO:0007669"/>
    <property type="project" value="UniProtKB-KW"/>
</dbReference>
<dbReference type="SUPFAM" id="SSF51161">
    <property type="entry name" value="Trimeric LpxA-like enzymes"/>
    <property type="match status" value="1"/>
</dbReference>
<evidence type="ECO:0000313" key="3">
    <source>
        <dbReference type="EMBL" id="NMO79575.1"/>
    </source>
</evidence>
<proteinExistence type="predicted"/>
<evidence type="ECO:0000313" key="4">
    <source>
        <dbReference type="Proteomes" id="UP000588491"/>
    </source>
</evidence>
<gene>
    <name evidence="3" type="ORF">HHU08_21840</name>
</gene>
<keyword evidence="3" id="KW-0012">Acyltransferase</keyword>
<accession>A0A7Y0KDC2</accession>
<protein>
    <submittedName>
        <fullName evidence="3">Acyltransferase</fullName>
    </submittedName>
</protein>
<keyword evidence="1 3" id="KW-0808">Transferase</keyword>
<dbReference type="CDD" id="cd04647">
    <property type="entry name" value="LbH_MAT_like"/>
    <property type="match status" value="1"/>
</dbReference>
<comment type="caution">
    <text evidence="3">The sequence shown here is derived from an EMBL/GenBank/DDBJ whole genome shotgun (WGS) entry which is preliminary data.</text>
</comment>
<dbReference type="PANTHER" id="PTHR23416">
    <property type="entry name" value="SIALIC ACID SYNTHASE-RELATED"/>
    <property type="match status" value="1"/>
</dbReference>
<dbReference type="RefSeq" id="WP_169189738.1">
    <property type="nucleotide sequence ID" value="NZ_JABBPK010000001.1"/>
</dbReference>
<dbReference type="Pfam" id="PF14602">
    <property type="entry name" value="Hexapep_2"/>
    <property type="match status" value="1"/>
</dbReference>
<sequence length="182" mass="20570">MRILLRIRSVIYIIMYKLIYRSKFKFKKLILTGKSFTLEMMGKESNLIFLGKFYCRNNIYIVAENGKISIGDNVFFNNNVSICSMDQISIGNNTALGENVKIYDQDHIFNKLGDMYKQGYKTAPVTIGDNVWVGSNVTILKGVTIGDNSVIAAGSIVTKDVANDVVYMNKRETIVNKIIRES</sequence>
<dbReference type="InterPro" id="IPR011004">
    <property type="entry name" value="Trimer_LpxA-like_sf"/>
</dbReference>
<name>A0A7Y0KDC2_9BACI</name>
<evidence type="ECO:0000256" key="1">
    <source>
        <dbReference type="ARBA" id="ARBA00022679"/>
    </source>
</evidence>
<dbReference type="InterPro" id="IPR018357">
    <property type="entry name" value="Hexapep_transf_CS"/>
</dbReference>
<reference evidence="3 4" key="1">
    <citation type="submission" date="2020-04" db="EMBL/GenBank/DDBJ databases">
        <title>Bacillus sp. UniB3 isolated from commercial digestive syrup.</title>
        <authorList>
            <person name="Thorat V."/>
            <person name="Kirdat K."/>
            <person name="Tiwarekar B."/>
            <person name="Yadav A."/>
        </authorList>
    </citation>
    <scope>NUCLEOTIDE SEQUENCE [LARGE SCALE GENOMIC DNA]</scope>
    <source>
        <strain evidence="3 4">UniB3</strain>
    </source>
</reference>
<dbReference type="Proteomes" id="UP000588491">
    <property type="component" value="Unassembled WGS sequence"/>
</dbReference>
<dbReference type="AlphaFoldDB" id="A0A7Y0KDC2"/>
<dbReference type="PANTHER" id="PTHR23416:SF78">
    <property type="entry name" value="LIPOPOLYSACCHARIDE BIOSYNTHESIS O-ACETYL TRANSFERASE WBBJ-RELATED"/>
    <property type="match status" value="1"/>
</dbReference>
<dbReference type="PROSITE" id="PS00101">
    <property type="entry name" value="HEXAPEP_TRANSFERASES"/>
    <property type="match status" value="1"/>
</dbReference>
<evidence type="ECO:0000256" key="2">
    <source>
        <dbReference type="ARBA" id="ARBA00022737"/>
    </source>
</evidence>
<organism evidence="3 4">
    <name type="scientific">Niallia alba</name>
    <dbReference type="NCBI Taxonomy" id="2729105"/>
    <lineage>
        <taxon>Bacteria</taxon>
        <taxon>Bacillati</taxon>
        <taxon>Bacillota</taxon>
        <taxon>Bacilli</taxon>
        <taxon>Bacillales</taxon>
        <taxon>Bacillaceae</taxon>
        <taxon>Niallia</taxon>
    </lineage>
</organism>
<keyword evidence="2" id="KW-0677">Repeat</keyword>